<evidence type="ECO:0000313" key="29">
    <source>
        <dbReference type="WBParaSite" id="scaffold3013_cov202.g5830"/>
    </source>
</evidence>
<evidence type="ECO:0000256" key="1">
    <source>
        <dbReference type="ARBA" id="ARBA00004141"/>
    </source>
</evidence>
<dbReference type="GO" id="GO:0005525">
    <property type="term" value="F:GTP binding"/>
    <property type="evidence" value="ECO:0007669"/>
    <property type="project" value="UniProtKB-KW"/>
</dbReference>
<dbReference type="Pfam" id="PF09439">
    <property type="entry name" value="SRPRB"/>
    <property type="match status" value="1"/>
</dbReference>
<accession>A0A915M814</accession>
<dbReference type="InterPro" id="IPR016158">
    <property type="entry name" value="Cullin_homology"/>
</dbReference>
<feature type="transmembrane region" description="Helical" evidence="26">
    <location>
        <begin position="393"/>
        <end position="412"/>
    </location>
</feature>
<feature type="transmembrane region" description="Helical" evidence="26">
    <location>
        <begin position="424"/>
        <end position="445"/>
    </location>
</feature>
<evidence type="ECO:0000256" key="7">
    <source>
        <dbReference type="ARBA" id="ARBA00009706"/>
    </source>
</evidence>
<comment type="similarity">
    <text evidence="6">Belongs to the bacterial ribosomal protein bL33 family.</text>
</comment>
<dbReference type="InterPro" id="IPR045093">
    <property type="entry name" value="Cullin"/>
</dbReference>
<reference evidence="29" key="1">
    <citation type="submission" date="2022-11" db="UniProtKB">
        <authorList>
            <consortium name="WormBaseParasite"/>
        </authorList>
    </citation>
    <scope>IDENTIFICATION</scope>
</reference>
<keyword evidence="9" id="KW-1017">Isopeptide bond</keyword>
<dbReference type="FunFam" id="3.30.230.130:FF:000004">
    <property type="entry name" value="Cullin 5"/>
    <property type="match status" value="1"/>
</dbReference>
<dbReference type="SUPFAM" id="SSF52540">
    <property type="entry name" value="P-loop containing nucleoside triphosphate hydrolases"/>
    <property type="match status" value="1"/>
</dbReference>
<organism evidence="28 29">
    <name type="scientific">Meloidogyne javanica</name>
    <name type="common">Root-knot nematode worm</name>
    <dbReference type="NCBI Taxonomy" id="6303"/>
    <lineage>
        <taxon>Eukaryota</taxon>
        <taxon>Metazoa</taxon>
        <taxon>Ecdysozoa</taxon>
        <taxon>Nematoda</taxon>
        <taxon>Chromadorea</taxon>
        <taxon>Rhabditida</taxon>
        <taxon>Tylenchina</taxon>
        <taxon>Tylenchomorpha</taxon>
        <taxon>Tylenchoidea</taxon>
        <taxon>Meloidogynidae</taxon>
        <taxon>Meloidogyninae</taxon>
        <taxon>Meloidogyne</taxon>
        <taxon>Meloidogyne incognita group</taxon>
    </lineage>
</organism>
<evidence type="ECO:0000256" key="3">
    <source>
        <dbReference type="ARBA" id="ARBA00004906"/>
    </source>
</evidence>
<keyword evidence="20" id="KW-0325">Glycoprotein</keyword>
<dbReference type="Pfam" id="PF10557">
    <property type="entry name" value="Cullin_Nedd8"/>
    <property type="match status" value="1"/>
</dbReference>
<evidence type="ECO:0000256" key="19">
    <source>
        <dbReference type="ARBA" id="ARBA00023170"/>
    </source>
</evidence>
<keyword evidence="13" id="KW-0256">Endoplasmic reticulum</keyword>
<keyword evidence="18 26" id="KW-0472">Membrane</keyword>
<evidence type="ECO:0000256" key="8">
    <source>
        <dbReference type="ARBA" id="ARBA00020256"/>
    </source>
</evidence>
<keyword evidence="28" id="KW-1185">Reference proteome</keyword>
<evidence type="ECO:0000256" key="26">
    <source>
        <dbReference type="SAM" id="Phobius"/>
    </source>
</evidence>
<evidence type="ECO:0000256" key="9">
    <source>
        <dbReference type="ARBA" id="ARBA00022499"/>
    </source>
</evidence>
<evidence type="ECO:0000256" key="18">
    <source>
        <dbReference type="ARBA" id="ARBA00023136"/>
    </source>
</evidence>
<proteinExistence type="inferred from homology"/>
<dbReference type="InterPro" id="IPR036390">
    <property type="entry name" value="WH_DNA-bd_sf"/>
</dbReference>
<evidence type="ECO:0000256" key="23">
    <source>
        <dbReference type="PROSITE-ProRule" id="PRU00330"/>
    </source>
</evidence>
<evidence type="ECO:0000256" key="5">
    <source>
        <dbReference type="ARBA" id="ARBA00006019"/>
    </source>
</evidence>
<evidence type="ECO:0000256" key="25">
    <source>
        <dbReference type="SAM" id="MobiDB-lite"/>
    </source>
</evidence>
<evidence type="ECO:0000256" key="2">
    <source>
        <dbReference type="ARBA" id="ARBA00004389"/>
    </source>
</evidence>
<dbReference type="SUPFAM" id="SSF75632">
    <property type="entry name" value="Cullin homology domain"/>
    <property type="match status" value="1"/>
</dbReference>
<dbReference type="Gene3D" id="1.20.1310.10">
    <property type="entry name" value="Cullin Repeats"/>
    <property type="match status" value="4"/>
</dbReference>
<evidence type="ECO:0000259" key="27">
    <source>
        <dbReference type="PROSITE" id="PS50069"/>
    </source>
</evidence>
<feature type="transmembrane region" description="Helical" evidence="26">
    <location>
        <begin position="491"/>
        <end position="512"/>
    </location>
</feature>
<feature type="domain" description="Cullin family profile" evidence="27">
    <location>
        <begin position="1112"/>
        <end position="1348"/>
    </location>
</feature>
<dbReference type="InterPro" id="IPR027417">
    <property type="entry name" value="P-loop_NTPase"/>
</dbReference>
<dbReference type="WBParaSite" id="scaffold3013_cov202.g5830">
    <property type="protein sequence ID" value="scaffold3013_cov202.g5830"/>
    <property type="gene ID" value="scaffold3013_cov202.g5830"/>
</dbReference>
<protein>
    <recommendedName>
        <fullName evidence="22">Cullin-5</fullName>
    </recommendedName>
    <alternativeName>
        <fullName evidence="8">Signal recognition particle receptor subunit beta</fullName>
    </alternativeName>
</protein>
<dbReference type="Gene3D" id="1.10.10.10">
    <property type="entry name" value="Winged helix-like DNA-binding domain superfamily/Winged helix DNA-binding domain"/>
    <property type="match status" value="1"/>
</dbReference>
<evidence type="ECO:0000256" key="17">
    <source>
        <dbReference type="ARBA" id="ARBA00023134"/>
    </source>
</evidence>
<dbReference type="InterPro" id="IPR036388">
    <property type="entry name" value="WH-like_DNA-bd_sf"/>
</dbReference>
<dbReference type="PROSITE" id="PS50069">
    <property type="entry name" value="CULLIN_2"/>
    <property type="match status" value="1"/>
</dbReference>
<dbReference type="Gene3D" id="3.30.230.130">
    <property type="entry name" value="Cullin, Chain C, Domain 2"/>
    <property type="match status" value="1"/>
</dbReference>
<keyword evidence="16 26" id="KW-1133">Transmembrane helix</keyword>
<evidence type="ECO:0000256" key="22">
    <source>
        <dbReference type="ARBA" id="ARBA00040451"/>
    </source>
</evidence>
<comment type="pathway">
    <text evidence="3">Protein modification; protein ubiquitination.</text>
</comment>
<comment type="subcellular location">
    <subcellularLocation>
        <location evidence="2">Endoplasmic reticulum membrane</location>
        <topology evidence="2">Single-pass membrane protein</topology>
    </subcellularLocation>
    <subcellularLocation>
        <location evidence="1">Membrane</location>
        <topology evidence="1">Multi-pass membrane protein</topology>
    </subcellularLocation>
</comment>
<dbReference type="SMART" id="SM00182">
    <property type="entry name" value="CULLIN"/>
    <property type="match status" value="1"/>
</dbReference>
<dbReference type="SMART" id="SM00884">
    <property type="entry name" value="Cullin_Nedd8"/>
    <property type="match status" value="1"/>
</dbReference>
<dbReference type="InterPro" id="IPR038584">
    <property type="entry name" value="Ribosomal_bL33_sf"/>
</dbReference>
<evidence type="ECO:0000256" key="4">
    <source>
        <dbReference type="ARBA" id="ARBA00005619"/>
    </source>
</evidence>
<evidence type="ECO:0000256" key="15">
    <source>
        <dbReference type="ARBA" id="ARBA00022980"/>
    </source>
</evidence>
<dbReference type="InterPro" id="IPR019395">
    <property type="entry name" value="Transmembrane_161A/B"/>
</dbReference>
<evidence type="ECO:0000256" key="14">
    <source>
        <dbReference type="ARBA" id="ARBA00022843"/>
    </source>
</evidence>
<evidence type="ECO:0000256" key="24">
    <source>
        <dbReference type="RuleBase" id="RU003829"/>
    </source>
</evidence>
<evidence type="ECO:0000256" key="10">
    <source>
        <dbReference type="ARBA" id="ARBA00022692"/>
    </source>
</evidence>
<keyword evidence="12" id="KW-0833">Ubl conjugation pathway</keyword>
<dbReference type="InterPro" id="IPR019009">
    <property type="entry name" value="SRP_receptor_beta_su"/>
</dbReference>
<evidence type="ECO:0000256" key="11">
    <source>
        <dbReference type="ARBA" id="ARBA00022741"/>
    </source>
</evidence>
<dbReference type="InterPro" id="IPR019559">
    <property type="entry name" value="Cullin_neddylation_domain"/>
</dbReference>
<evidence type="ECO:0000313" key="28">
    <source>
        <dbReference type="Proteomes" id="UP000887561"/>
    </source>
</evidence>
<dbReference type="PANTHER" id="PTHR11932">
    <property type="entry name" value="CULLIN"/>
    <property type="match status" value="1"/>
</dbReference>
<dbReference type="Pfam" id="PF10268">
    <property type="entry name" value="Tmemb_161AB"/>
    <property type="match status" value="2"/>
</dbReference>
<keyword evidence="14" id="KW-0832">Ubl conjugation</keyword>
<keyword evidence="21" id="KW-0687">Ribonucleoprotein</keyword>
<dbReference type="Gene3D" id="2.20.28.120">
    <property type="entry name" value="Ribosomal protein L33"/>
    <property type="match status" value="1"/>
</dbReference>
<keyword evidence="10 26" id="KW-0812">Transmembrane</keyword>
<dbReference type="GO" id="GO:0005840">
    <property type="term" value="C:ribosome"/>
    <property type="evidence" value="ECO:0007669"/>
    <property type="project" value="UniProtKB-KW"/>
</dbReference>
<dbReference type="Pfam" id="PF00888">
    <property type="entry name" value="Cullin"/>
    <property type="match status" value="1"/>
</dbReference>
<sequence>MAKKTKYLVVRLVSVISNTAKVWVRMREAPESKGIYYDPAVGKEVLYVEKEHIKGRESLPLRFLSKAKANTILIIGPSGSGKSAIFGKLVNEKNEWSTVSSVQENIYSDYLCKEGLDKPFILVDYPGAETLRKALFNKWFNEQINSVCCVIFVVDSATFSKKDVAEYLYDVLYETKNTKIPVLVVCNKQDLAHAKAGQLIEKLIEQEFGLINISREAALSLTEGSGDLSLAEQQKILTNNGQEFKWENLNDGKNKKERPLFVECSAIEQEKENNEFSLDPLRKWIENVILTLLSASVFGKIQGRLSLCDIFVFKGLYYYLLEGSLFPRLVKHKQVQQQKWNNQGGSSKRRGTSTSQKATNNKSSTEKMGEEQKDRLIRLPLNLNALEDLNASMIWTFCALILQIHILLNIAFEKVSLAELFPERNTLICATGLFFLGSLLFNAFADQFLDIEISKGYLNFINSLNDFIQEHGFQPLFSSKEREMGRGFKNIFVSCVLHFSFLAPVGVLLLFLRPIVEQILETQFITHEQLKSLRLLALFTTLFARIYSSRICLQTFLDKPKKVLIEYSFKNLKEEEKQRKVANYASYACTAALQHYMPIAIILSTGLILKNLDCKLIGVVLVKYNLPFVYRFESFSWPSYFPNANRENMIQCVSYKMKVLENLCELAVNMGQANFPTVQNDIGYIAGLIVILIRFTDEITSIIQENGSTQNGKFALAWQCIFFLFLNKIKLTIFKNNNNVIFDEEWAKSLPVNVSKFEWQDLFSTNNRITSWVDSGNEKLLSVLKEELTKHVGEAANKILPHSDVDSLLKAYIQEWEGYSILCRYLPLPFCFVETREKESKRGRSKQGMQVRELMLDRWNKYVFSKISTRLLNAAMSLIDRERNGELVNSQHIIVDLSIVGNLNYAEQFEEQYITFTEQFYSSRTSQILAENGVLAYMAYVDEKLVEEEERAKRYLDGETDGKSKGKLMEKCVQVLIINYQDQILAEAPGLIKSGQIDRLQILYRLINRTLDGIPTLLDALRSHICEEGLAAMKAHAAEICTDSERYVHQLLEQYTRFSTLMRDAFANDARFLTIRDQAFREVVNNTDVFRLELGGNGGGKRTGKPQNTESKCPELLANYCDLLLRKSALTKRYTCDEIDERLNNVLLVLKYVQAKDVFMRYHKTHLSRRLILELVADQEKEEMLVNKFREVGMPVDFVNKLFRMLQDIEVNKDLNAAFKQSVSLNENCSEMADCVNIKILNAGAWSRNRETIHLTLPRELEDLLPEVDEFYKKQHCGRKLNWAHHWSTGTLFFTNEIGKFELEVTTQQMAVLFCWNDRPMDRLTFDSIRLATELSETELIKTLLSLVAFPKTRHQLILCDATQPILPKSFGKTTQFWINQQFCLIKNDKPQTRGKLNLIGRLQLNQEQGVEQEHEEILQLRKFRVQEAVVKIMKTRKRFTQAQLQTELVDVLKNMFLPSRKLIKEQIEWLIEQKFLGRDPVDMNTFVYIT</sequence>
<dbReference type="InterPro" id="IPR016159">
    <property type="entry name" value="Cullin_repeat-like_dom_sf"/>
</dbReference>
<dbReference type="InterPro" id="IPR036317">
    <property type="entry name" value="Cullin_homology_sf"/>
</dbReference>
<evidence type="ECO:0000256" key="13">
    <source>
        <dbReference type="ARBA" id="ARBA00022824"/>
    </source>
</evidence>
<dbReference type="SUPFAM" id="SSF74788">
    <property type="entry name" value="Cullin repeat-like"/>
    <property type="match status" value="1"/>
</dbReference>
<dbReference type="FunFam" id="1.20.1310.10:FF:000009">
    <property type="entry name" value="Cullin 5"/>
    <property type="match status" value="1"/>
</dbReference>
<evidence type="ECO:0000256" key="21">
    <source>
        <dbReference type="ARBA" id="ARBA00023274"/>
    </source>
</evidence>
<feature type="region of interest" description="Disordered" evidence="25">
    <location>
        <begin position="340"/>
        <end position="371"/>
    </location>
</feature>
<name>A0A915M814_MELJA</name>
<dbReference type="InterPro" id="IPR001373">
    <property type="entry name" value="Cullin_N"/>
</dbReference>
<dbReference type="FunFam" id="1.20.1310.10:FF:000014">
    <property type="entry name" value="Cullin 5"/>
    <property type="match status" value="1"/>
</dbReference>
<evidence type="ECO:0000256" key="16">
    <source>
        <dbReference type="ARBA" id="ARBA00022989"/>
    </source>
</evidence>
<dbReference type="SUPFAM" id="SSF46785">
    <property type="entry name" value="Winged helix' DNA-binding domain"/>
    <property type="match status" value="1"/>
</dbReference>
<dbReference type="Gene3D" id="3.40.50.300">
    <property type="entry name" value="P-loop containing nucleotide triphosphate hydrolases"/>
    <property type="match status" value="1"/>
</dbReference>
<dbReference type="Proteomes" id="UP000887561">
    <property type="component" value="Unplaced"/>
</dbReference>
<keyword evidence="15" id="KW-0689">Ribosomal protein</keyword>
<dbReference type="InterPro" id="IPR059120">
    <property type="entry name" value="Cullin-like_AB"/>
</dbReference>
<dbReference type="Pfam" id="PF26557">
    <property type="entry name" value="Cullin_AB"/>
    <property type="match status" value="1"/>
</dbReference>
<comment type="similarity">
    <text evidence="4">Belongs to the SRP receptor beta subunit family.</text>
</comment>
<evidence type="ECO:0000256" key="6">
    <source>
        <dbReference type="ARBA" id="ARBA00007596"/>
    </source>
</evidence>
<keyword evidence="17" id="KW-0342">GTP-binding</keyword>
<evidence type="ECO:0000256" key="20">
    <source>
        <dbReference type="ARBA" id="ARBA00023180"/>
    </source>
</evidence>
<comment type="similarity">
    <text evidence="7">Belongs to the TMEM161 family.</text>
</comment>
<evidence type="ECO:0000256" key="12">
    <source>
        <dbReference type="ARBA" id="ARBA00022786"/>
    </source>
</evidence>
<dbReference type="GO" id="GO:0006511">
    <property type="term" value="P:ubiquitin-dependent protein catabolic process"/>
    <property type="evidence" value="ECO:0007669"/>
    <property type="project" value="InterPro"/>
</dbReference>
<dbReference type="GO" id="GO:1990904">
    <property type="term" value="C:ribonucleoprotein complex"/>
    <property type="evidence" value="ECO:0007669"/>
    <property type="project" value="UniProtKB-KW"/>
</dbReference>
<keyword evidence="11" id="KW-0547">Nucleotide-binding</keyword>
<keyword evidence="19" id="KW-0675">Receptor</keyword>
<comment type="similarity">
    <text evidence="5 23 24">Belongs to the cullin family.</text>
</comment>
<dbReference type="GO" id="GO:0031625">
    <property type="term" value="F:ubiquitin protein ligase binding"/>
    <property type="evidence" value="ECO:0007669"/>
    <property type="project" value="InterPro"/>
</dbReference>
<dbReference type="GO" id="GO:0005789">
    <property type="term" value="C:endoplasmic reticulum membrane"/>
    <property type="evidence" value="ECO:0007669"/>
    <property type="project" value="UniProtKB-SubCell"/>
</dbReference>